<dbReference type="AlphaFoldDB" id="A0A7S3QAJ9"/>
<evidence type="ECO:0000256" key="3">
    <source>
        <dbReference type="ARBA" id="ARBA00022679"/>
    </source>
</evidence>
<gene>
    <name evidence="4" type="ORF">CDEB00056_LOCUS15577</name>
</gene>
<comment type="similarity">
    <text evidence="1">Belongs to the methyltransferase superfamily. METL family.</text>
</comment>
<sequence>MLTMTSTLPQSSYYLLYRSDGDVFERSLIKSDHRVEEVASKSFENGSNPEKQESGFWQEFSWSESGRSEIQKTLAQSIVKNDIVNNMPSGRGRFIIDKLEQEAGANWDKFYTAHQTKFFKDRHYLEKAFPEDFGAVYGMHRDENSGIEKAKENDCVEDFTIVEIGCGVGNTVLPLLELDQTMYTLSANGSDLVKRRLAVWGLDFSTVAVELLQKDSRYIEARKNDRAKSAVWDITISHPREISRELELGANISLLLFCLSAVSPSKMAQAASNVAATLKPGGVLILRDYGRFDEAQVKLGSSRAKRISDNFYVKHDSTRVYYFDLEDLEMLFGKDGAGLDVIEVKYIQRVYKNRSTNSERRRVWVQARFRKPM</sequence>
<organism evidence="4">
    <name type="scientific">Chaetoceros debilis</name>
    <dbReference type="NCBI Taxonomy" id="122233"/>
    <lineage>
        <taxon>Eukaryota</taxon>
        <taxon>Sar</taxon>
        <taxon>Stramenopiles</taxon>
        <taxon>Ochrophyta</taxon>
        <taxon>Bacillariophyta</taxon>
        <taxon>Coscinodiscophyceae</taxon>
        <taxon>Chaetocerotophycidae</taxon>
        <taxon>Chaetocerotales</taxon>
        <taxon>Chaetocerotaceae</taxon>
        <taxon>Chaetoceros</taxon>
    </lineage>
</organism>
<dbReference type="InterPro" id="IPR029063">
    <property type="entry name" value="SAM-dependent_MTases_sf"/>
</dbReference>
<dbReference type="GO" id="GO:0008173">
    <property type="term" value="F:RNA methyltransferase activity"/>
    <property type="evidence" value="ECO:0007669"/>
    <property type="project" value="UniProtKB-ARBA"/>
</dbReference>
<dbReference type="EMBL" id="HBIO01020227">
    <property type="protein sequence ID" value="CAE0470724.1"/>
    <property type="molecule type" value="Transcribed_RNA"/>
</dbReference>
<dbReference type="PANTHER" id="PTHR22809">
    <property type="entry name" value="METHYLTRANSFERASE-RELATED"/>
    <property type="match status" value="1"/>
</dbReference>
<dbReference type="SUPFAM" id="SSF53335">
    <property type="entry name" value="S-adenosyl-L-methionine-dependent methyltransferases"/>
    <property type="match status" value="1"/>
</dbReference>
<dbReference type="Pfam" id="PF13489">
    <property type="entry name" value="Methyltransf_23"/>
    <property type="match status" value="1"/>
</dbReference>
<evidence type="ECO:0000313" key="4">
    <source>
        <dbReference type="EMBL" id="CAE0470724.1"/>
    </source>
</evidence>
<accession>A0A7S3QAJ9</accession>
<reference evidence="4" key="1">
    <citation type="submission" date="2021-01" db="EMBL/GenBank/DDBJ databases">
        <authorList>
            <person name="Corre E."/>
            <person name="Pelletier E."/>
            <person name="Niang G."/>
            <person name="Scheremetjew M."/>
            <person name="Finn R."/>
            <person name="Kale V."/>
            <person name="Holt S."/>
            <person name="Cochrane G."/>
            <person name="Meng A."/>
            <person name="Brown T."/>
            <person name="Cohen L."/>
        </authorList>
    </citation>
    <scope>NUCLEOTIDE SEQUENCE</scope>
    <source>
        <strain evidence="4">MM31A-1</strain>
    </source>
</reference>
<dbReference type="Gene3D" id="3.40.50.150">
    <property type="entry name" value="Vaccinia Virus protein VP39"/>
    <property type="match status" value="1"/>
</dbReference>
<dbReference type="GO" id="GO:0032259">
    <property type="term" value="P:methylation"/>
    <property type="evidence" value="ECO:0007669"/>
    <property type="project" value="UniProtKB-KW"/>
</dbReference>
<evidence type="ECO:0008006" key="5">
    <source>
        <dbReference type="Google" id="ProtNLM"/>
    </source>
</evidence>
<keyword evidence="2" id="KW-0489">Methyltransferase</keyword>
<proteinExistence type="inferred from homology"/>
<dbReference type="PANTHER" id="PTHR22809:SF5">
    <property type="entry name" value="TRNA N(3)-METHYLCYTIDINE METHYLTRANSFERASE METTL6"/>
    <property type="match status" value="1"/>
</dbReference>
<dbReference type="InterPro" id="IPR026113">
    <property type="entry name" value="METTL2/6/8-like"/>
</dbReference>
<dbReference type="GO" id="GO:0008757">
    <property type="term" value="F:S-adenosylmethionine-dependent methyltransferase activity"/>
    <property type="evidence" value="ECO:0007669"/>
    <property type="project" value="UniProtKB-ARBA"/>
</dbReference>
<evidence type="ECO:0000256" key="2">
    <source>
        <dbReference type="ARBA" id="ARBA00022603"/>
    </source>
</evidence>
<evidence type="ECO:0000256" key="1">
    <source>
        <dbReference type="ARBA" id="ARBA00009725"/>
    </source>
</evidence>
<name>A0A7S3QAJ9_9STRA</name>
<protein>
    <recommendedName>
        <fullName evidence="5">Methyltransferase-like protein</fullName>
    </recommendedName>
</protein>
<keyword evidence="3" id="KW-0808">Transferase</keyword>